<keyword evidence="2" id="KW-0813">Transport</keyword>
<feature type="transmembrane region" description="Helical" evidence="7">
    <location>
        <begin position="207"/>
        <end position="227"/>
    </location>
</feature>
<dbReference type="SUPFAM" id="SSF103473">
    <property type="entry name" value="MFS general substrate transporter"/>
    <property type="match status" value="1"/>
</dbReference>
<feature type="transmembrane region" description="Helical" evidence="7">
    <location>
        <begin position="85"/>
        <end position="103"/>
    </location>
</feature>
<evidence type="ECO:0000256" key="4">
    <source>
        <dbReference type="ARBA" id="ARBA00022989"/>
    </source>
</evidence>
<dbReference type="RefSeq" id="XP_040733044.1">
    <property type="nucleotide sequence ID" value="XM_040876917.1"/>
</dbReference>
<dbReference type="Gene3D" id="1.20.1250.20">
    <property type="entry name" value="MFS general substrate transporter like domains"/>
    <property type="match status" value="1"/>
</dbReference>
<dbReference type="OrthoDB" id="6730379at2759"/>
<feature type="transmembrane region" description="Helical" evidence="7">
    <location>
        <begin position="307"/>
        <end position="327"/>
    </location>
</feature>
<dbReference type="Pfam" id="PF07690">
    <property type="entry name" value="MFS_1"/>
    <property type="match status" value="1"/>
</dbReference>
<dbReference type="InterPro" id="IPR011701">
    <property type="entry name" value="MFS"/>
</dbReference>
<reference evidence="8 9" key="1">
    <citation type="journal article" date="2017" name="Biotechnol. Biofuels">
        <title>Differential beta-glucosidase expression as a function of carbon source availability in Talaromyces amestolkiae: a genomic and proteomic approach.</title>
        <authorList>
            <person name="de Eugenio L.I."/>
            <person name="Mendez-Liter J.A."/>
            <person name="Nieto-Dominguez M."/>
            <person name="Alonso L."/>
            <person name="Gil-Munoz J."/>
            <person name="Barriuso J."/>
            <person name="Prieto A."/>
            <person name="Martinez M.J."/>
        </authorList>
    </citation>
    <scope>NUCLEOTIDE SEQUENCE [LARGE SCALE GENOMIC DNA]</scope>
    <source>
        <strain evidence="8 9">CIB</strain>
    </source>
</reference>
<comment type="caution">
    <text evidence="8">The sequence shown here is derived from an EMBL/GenBank/DDBJ whole genome shotgun (WGS) entry which is preliminary data.</text>
</comment>
<evidence type="ECO:0000256" key="5">
    <source>
        <dbReference type="ARBA" id="ARBA00023136"/>
    </source>
</evidence>
<accession>A0A364KY98</accession>
<dbReference type="GO" id="GO:0016020">
    <property type="term" value="C:membrane"/>
    <property type="evidence" value="ECO:0007669"/>
    <property type="project" value="UniProtKB-SubCell"/>
</dbReference>
<dbReference type="PANTHER" id="PTHR43791">
    <property type="entry name" value="PERMEASE-RELATED"/>
    <property type="match status" value="1"/>
</dbReference>
<evidence type="ECO:0000256" key="7">
    <source>
        <dbReference type="SAM" id="Phobius"/>
    </source>
</evidence>
<feature type="transmembrane region" description="Helical" evidence="7">
    <location>
        <begin position="144"/>
        <end position="164"/>
    </location>
</feature>
<evidence type="ECO:0000313" key="8">
    <source>
        <dbReference type="EMBL" id="RAO68528.1"/>
    </source>
</evidence>
<sequence length="441" mass="48590">MGEKQKKTTSKVGNSAASVDVAPGEQYIGTELTPSNRRRLVRKIDWILMPLMGISYMLQFLDKQALGQSTLMGIIPDLKMTGNQYSWSGSIFYFSYLVFTYPLSMLMVRLPLGMFIALSVLLWGAVLACHAAVSTFAGIMVVRFFLGATEAAVSPGFSLITGIWYTRQEQPLRHGFWFAGNSVATAFGGLVAYGVAQIDGSLPAWKWFFIIYGLITMGWAVVLLLFLPNSISSARFLDSSERRIAEERTQVNQTGTKNSILQWHEFGSLVLAGFGYSTLHVYLLQIPMGAVHGLFVVGRCHNNGARLFGMFIFSAYAAGIPMTLSMISSNVAGFTKKATVSAMMFVAYCIGNIVGPFLFLSREAPAYKSGFISIIICLAVATVLVLVLGLTWRWENHRRNQKYGPPVEVVAIHNEGKTGTISAVAVEDLTDVHNHNFRYVF</sequence>
<dbReference type="Proteomes" id="UP000249363">
    <property type="component" value="Unassembled WGS sequence"/>
</dbReference>
<feature type="transmembrane region" description="Helical" evidence="7">
    <location>
        <begin position="339"/>
        <end position="359"/>
    </location>
</feature>
<protein>
    <recommendedName>
        <fullName evidence="10">Major facilitator superfamily (MFS) profile domain-containing protein</fullName>
    </recommendedName>
</protein>
<proteinExistence type="inferred from homology"/>
<feature type="transmembrane region" description="Helical" evidence="7">
    <location>
        <begin position="371"/>
        <end position="392"/>
    </location>
</feature>
<dbReference type="EMBL" id="MIKG01000007">
    <property type="protein sequence ID" value="RAO68528.1"/>
    <property type="molecule type" value="Genomic_DNA"/>
</dbReference>
<feature type="transmembrane region" description="Helical" evidence="7">
    <location>
        <begin position="266"/>
        <end position="287"/>
    </location>
</feature>
<feature type="transmembrane region" description="Helical" evidence="7">
    <location>
        <begin position="44"/>
        <end position="61"/>
    </location>
</feature>
<comment type="subcellular location">
    <subcellularLocation>
        <location evidence="1">Membrane</location>
        <topology evidence="1">Multi-pass membrane protein</topology>
    </subcellularLocation>
</comment>
<dbReference type="GO" id="GO:0022857">
    <property type="term" value="F:transmembrane transporter activity"/>
    <property type="evidence" value="ECO:0007669"/>
    <property type="project" value="InterPro"/>
</dbReference>
<dbReference type="PANTHER" id="PTHR43791:SF103">
    <property type="entry name" value="MAJOR FACILITATOR SUPERFAMILY (MFS) PROFILE DOMAIN-CONTAINING PROTEIN-RELATED"/>
    <property type="match status" value="1"/>
</dbReference>
<feature type="transmembrane region" description="Helical" evidence="7">
    <location>
        <begin position="176"/>
        <end position="195"/>
    </location>
</feature>
<feature type="transmembrane region" description="Helical" evidence="7">
    <location>
        <begin position="115"/>
        <end position="138"/>
    </location>
</feature>
<organism evidence="8 9">
    <name type="scientific">Talaromyces amestolkiae</name>
    <dbReference type="NCBI Taxonomy" id="1196081"/>
    <lineage>
        <taxon>Eukaryota</taxon>
        <taxon>Fungi</taxon>
        <taxon>Dikarya</taxon>
        <taxon>Ascomycota</taxon>
        <taxon>Pezizomycotina</taxon>
        <taxon>Eurotiomycetes</taxon>
        <taxon>Eurotiomycetidae</taxon>
        <taxon>Eurotiales</taxon>
        <taxon>Trichocomaceae</taxon>
        <taxon>Talaromyces</taxon>
        <taxon>Talaromyces sect. Talaromyces</taxon>
    </lineage>
</organism>
<dbReference type="FunFam" id="1.20.1250.20:FF:000064">
    <property type="entry name" value="MFS allantoate transporter"/>
    <property type="match status" value="1"/>
</dbReference>
<keyword evidence="4 7" id="KW-1133">Transmembrane helix</keyword>
<evidence type="ECO:0000256" key="2">
    <source>
        <dbReference type="ARBA" id="ARBA00022448"/>
    </source>
</evidence>
<keyword evidence="3 7" id="KW-0812">Transmembrane</keyword>
<evidence type="ECO:0000256" key="3">
    <source>
        <dbReference type="ARBA" id="ARBA00022692"/>
    </source>
</evidence>
<dbReference type="GeneID" id="63793756"/>
<evidence type="ECO:0000256" key="1">
    <source>
        <dbReference type="ARBA" id="ARBA00004141"/>
    </source>
</evidence>
<name>A0A364KY98_TALAM</name>
<keyword evidence="5 7" id="KW-0472">Membrane</keyword>
<evidence type="ECO:0008006" key="10">
    <source>
        <dbReference type="Google" id="ProtNLM"/>
    </source>
</evidence>
<gene>
    <name evidence="8" type="ORF">BHQ10_004540</name>
</gene>
<dbReference type="AlphaFoldDB" id="A0A364KY98"/>
<keyword evidence="9" id="KW-1185">Reference proteome</keyword>
<evidence type="ECO:0000256" key="6">
    <source>
        <dbReference type="ARBA" id="ARBA00037968"/>
    </source>
</evidence>
<comment type="similarity">
    <text evidence="6">Belongs to the major facilitator superfamily. Allantoate permease family.</text>
</comment>
<evidence type="ECO:0000313" key="9">
    <source>
        <dbReference type="Proteomes" id="UP000249363"/>
    </source>
</evidence>
<dbReference type="InterPro" id="IPR036259">
    <property type="entry name" value="MFS_trans_sf"/>
</dbReference>